<accession>A0ABZ2CR52</accession>
<evidence type="ECO:0000256" key="1">
    <source>
        <dbReference type="ARBA" id="ARBA00022630"/>
    </source>
</evidence>
<dbReference type="InterPro" id="IPR016166">
    <property type="entry name" value="FAD-bd_PCMH"/>
</dbReference>
<evidence type="ECO:0000259" key="4">
    <source>
        <dbReference type="PROSITE" id="PS51387"/>
    </source>
</evidence>
<dbReference type="Pfam" id="PF03450">
    <property type="entry name" value="CO_deh_flav_C"/>
    <property type="match status" value="1"/>
</dbReference>
<evidence type="ECO:0000256" key="3">
    <source>
        <dbReference type="ARBA" id="ARBA00023002"/>
    </source>
</evidence>
<keyword evidence="2" id="KW-0274">FAD</keyword>
<evidence type="ECO:0000256" key="2">
    <source>
        <dbReference type="ARBA" id="ARBA00022827"/>
    </source>
</evidence>
<dbReference type="InterPro" id="IPR036683">
    <property type="entry name" value="CO_DH_flav_C_dom_sf"/>
</dbReference>
<dbReference type="InterPro" id="IPR005107">
    <property type="entry name" value="CO_DH_flav_C"/>
</dbReference>
<dbReference type="InterPro" id="IPR036318">
    <property type="entry name" value="FAD-bd_PCMH-like_sf"/>
</dbReference>
<dbReference type="InterPro" id="IPR002346">
    <property type="entry name" value="Mopterin_DH_FAD-bd"/>
</dbReference>
<proteinExistence type="predicted"/>
<evidence type="ECO:0000313" key="5">
    <source>
        <dbReference type="EMBL" id="WVX84442.1"/>
    </source>
</evidence>
<keyword evidence="1" id="KW-0285">Flavoprotein</keyword>
<dbReference type="PANTHER" id="PTHR42659:SF2">
    <property type="entry name" value="XANTHINE DEHYDROGENASE SUBUNIT C-RELATED"/>
    <property type="match status" value="1"/>
</dbReference>
<sequence length="291" mass="33039">MRILETKVWSPKDIGEAWDIKTSLQDQAVFISGGTFLQTKWEKGVPYPPHLINLGDIREYHQIDSRLEKDSFTIHIGAFAKLAECKNHPLIKETFSLLSDMIGTIAAPAVRNIGTIGGNIANRTGDTIPALLALDAEVSYFNGNEIKRERLESWLQKNEDSLILEIILTEPKTSFRNYQFSKKVGRREAFSASVVTIAGVCSIDKNRVEFIHLAAGGGDSVPKRLKRSERLLNNQLVDTIKPQQIYEELLKEYELVSDAFFSADYRRKVAANLFMAEWENWREENGETYVK</sequence>
<dbReference type="PROSITE" id="PS51387">
    <property type="entry name" value="FAD_PCMH"/>
    <property type="match status" value="1"/>
</dbReference>
<dbReference type="SUPFAM" id="SSF55447">
    <property type="entry name" value="CO dehydrogenase flavoprotein C-terminal domain-like"/>
    <property type="match status" value="1"/>
</dbReference>
<dbReference type="SUPFAM" id="SSF56176">
    <property type="entry name" value="FAD-binding/transporter-associated domain-like"/>
    <property type="match status" value="1"/>
</dbReference>
<dbReference type="EMBL" id="CP137640">
    <property type="protein sequence ID" value="WVX84442.1"/>
    <property type="molecule type" value="Genomic_DNA"/>
</dbReference>
<dbReference type="PANTHER" id="PTHR42659">
    <property type="entry name" value="XANTHINE DEHYDROGENASE SUBUNIT C-RELATED"/>
    <property type="match status" value="1"/>
</dbReference>
<dbReference type="Pfam" id="PF00941">
    <property type="entry name" value="FAD_binding_5"/>
    <property type="match status" value="1"/>
</dbReference>
<reference evidence="5 6" key="1">
    <citation type="submission" date="2023-10" db="EMBL/GenBank/DDBJ databases">
        <title>Niallia locisalis sp.nov. isolated from a salt pond sample.</title>
        <authorList>
            <person name="Li X.-J."/>
            <person name="Dong L."/>
        </authorList>
    </citation>
    <scope>NUCLEOTIDE SEQUENCE [LARGE SCALE GENOMIC DNA]</scope>
    <source>
        <strain evidence="5 6">DSM 29761</strain>
    </source>
</reference>
<keyword evidence="6" id="KW-1185">Reference proteome</keyword>
<dbReference type="InterPro" id="IPR016169">
    <property type="entry name" value="FAD-bd_PCMH_sub2"/>
</dbReference>
<dbReference type="Gene3D" id="3.30.465.10">
    <property type="match status" value="1"/>
</dbReference>
<evidence type="ECO:0000313" key="6">
    <source>
        <dbReference type="Proteomes" id="UP001357223"/>
    </source>
</evidence>
<name>A0ABZ2CR52_9BACI</name>
<dbReference type="Gene3D" id="3.30.390.50">
    <property type="entry name" value="CO dehydrogenase flavoprotein, C-terminal domain"/>
    <property type="match status" value="1"/>
</dbReference>
<organism evidence="5 6">
    <name type="scientific">Niallia oryzisoli</name>
    <dbReference type="NCBI Taxonomy" id="1737571"/>
    <lineage>
        <taxon>Bacteria</taxon>
        <taxon>Bacillati</taxon>
        <taxon>Bacillota</taxon>
        <taxon>Bacilli</taxon>
        <taxon>Bacillales</taxon>
        <taxon>Bacillaceae</taxon>
        <taxon>Niallia</taxon>
    </lineage>
</organism>
<protein>
    <submittedName>
        <fullName evidence="5">FAD binding domain-containing protein</fullName>
    </submittedName>
</protein>
<dbReference type="InterPro" id="IPR051312">
    <property type="entry name" value="Diverse_Substr_Oxidored"/>
</dbReference>
<dbReference type="SMART" id="SM01092">
    <property type="entry name" value="CO_deh_flav_C"/>
    <property type="match status" value="1"/>
</dbReference>
<dbReference type="RefSeq" id="WP_338453317.1">
    <property type="nucleotide sequence ID" value="NZ_CP137640.1"/>
</dbReference>
<gene>
    <name evidence="5" type="ORF">R4Z09_20270</name>
</gene>
<feature type="domain" description="FAD-binding PCMH-type" evidence="4">
    <location>
        <begin position="1"/>
        <end position="173"/>
    </location>
</feature>
<dbReference type="Proteomes" id="UP001357223">
    <property type="component" value="Chromosome"/>
</dbReference>
<keyword evidence="3" id="KW-0560">Oxidoreductase</keyword>